<dbReference type="PANTHER" id="PTHR30293">
    <property type="entry name" value="TRANSCRIPTIONAL REGULATORY PROTEIN NAC-RELATED"/>
    <property type="match status" value="1"/>
</dbReference>
<dbReference type="Gene3D" id="1.10.10.10">
    <property type="entry name" value="Winged helix-like DNA-binding domain superfamily/Winged helix DNA-binding domain"/>
    <property type="match status" value="1"/>
</dbReference>
<dbReference type="FunFam" id="1.10.10.10:FF:000001">
    <property type="entry name" value="LysR family transcriptional regulator"/>
    <property type="match status" value="1"/>
</dbReference>
<protein>
    <recommendedName>
        <fullName evidence="7">HTH-type transcriptional regulator TtuA</fullName>
    </recommendedName>
    <alternativeName>
        <fullName evidence="8">Tartrate utilization transcriptional regulator</fullName>
    </alternativeName>
</protein>
<evidence type="ECO:0000259" key="9">
    <source>
        <dbReference type="PROSITE" id="PS50931"/>
    </source>
</evidence>
<evidence type="ECO:0000313" key="11">
    <source>
        <dbReference type="Proteomes" id="UP000316429"/>
    </source>
</evidence>
<dbReference type="InterPro" id="IPR005119">
    <property type="entry name" value="LysR_subst-bd"/>
</dbReference>
<dbReference type="InterPro" id="IPR036388">
    <property type="entry name" value="WH-like_DNA-bd_sf"/>
</dbReference>
<evidence type="ECO:0000256" key="7">
    <source>
        <dbReference type="ARBA" id="ARBA00067332"/>
    </source>
</evidence>
<reference evidence="10 11" key="1">
    <citation type="submission" date="2019-06" db="EMBL/GenBank/DDBJ databases">
        <title>Rhizobium sp. CL12 isolated from roots of soybean.</title>
        <authorList>
            <person name="Wang C."/>
        </authorList>
    </citation>
    <scope>NUCLEOTIDE SEQUENCE [LARGE SCALE GENOMIC DNA]</scope>
    <source>
        <strain evidence="10 11">CL12</strain>
    </source>
</reference>
<evidence type="ECO:0000256" key="4">
    <source>
        <dbReference type="ARBA" id="ARBA00023159"/>
    </source>
</evidence>
<evidence type="ECO:0000256" key="8">
    <source>
        <dbReference type="ARBA" id="ARBA00083243"/>
    </source>
</evidence>
<evidence type="ECO:0000313" key="10">
    <source>
        <dbReference type="EMBL" id="TPP05010.1"/>
    </source>
</evidence>
<keyword evidence="5" id="KW-0804">Transcription</keyword>
<organism evidence="10 11">
    <name type="scientific">Rhizobium glycinendophyticum</name>
    <dbReference type="NCBI Taxonomy" id="2589807"/>
    <lineage>
        <taxon>Bacteria</taxon>
        <taxon>Pseudomonadati</taxon>
        <taxon>Pseudomonadota</taxon>
        <taxon>Alphaproteobacteria</taxon>
        <taxon>Hyphomicrobiales</taxon>
        <taxon>Rhizobiaceae</taxon>
        <taxon>Rhizobium/Agrobacterium group</taxon>
        <taxon>Rhizobium</taxon>
    </lineage>
</organism>
<accession>A0A504TUD6</accession>
<evidence type="ECO:0000256" key="3">
    <source>
        <dbReference type="ARBA" id="ARBA00023125"/>
    </source>
</evidence>
<comment type="function">
    <text evidence="6">Transcriptional regulator of the ttuABCDE tartrate utilization operon.</text>
</comment>
<comment type="similarity">
    <text evidence="1">Belongs to the LysR transcriptional regulatory family.</text>
</comment>
<keyword evidence="2" id="KW-0805">Transcription regulation</keyword>
<dbReference type="OrthoDB" id="8479357at2"/>
<name>A0A504TUD6_9HYPH</name>
<keyword evidence="4" id="KW-0010">Activator</keyword>
<feature type="domain" description="HTH lysR-type" evidence="9">
    <location>
        <begin position="1"/>
        <end position="58"/>
    </location>
</feature>
<dbReference type="SUPFAM" id="SSF53850">
    <property type="entry name" value="Periplasmic binding protein-like II"/>
    <property type="match status" value="1"/>
</dbReference>
<gene>
    <name evidence="10" type="ORF">FJQ55_21535</name>
</gene>
<evidence type="ECO:0000256" key="6">
    <source>
        <dbReference type="ARBA" id="ARBA00054626"/>
    </source>
</evidence>
<evidence type="ECO:0000256" key="2">
    <source>
        <dbReference type="ARBA" id="ARBA00023015"/>
    </source>
</evidence>
<sequence>MDLRQLRYFRTIAEFGSISAASQQLGIAQPALSLHVRNMEERLGVKLLAREARGVSLTEAGELMARRSRMLLDEMTRLEDDIRNLGSSPTGDVRLGLPGTIGGILSVPLVLAGKESYPGIRLTIGEAMSGFVLDWLREGQTDIAILYLPAEDQRFRSDLLLSEELVLIAPKGAVMEEPFQPEHLTTVPLILPSPAHGLRTLLDVWAKQHRITLNATVELDSYSNIKTLVQQGYGYSILPLHAVAANAGDGHLRVLKFHKDELRRNVFLVWDTSRPSSHAAAAIIQLTRKIIDDLVGSGIWAGARQEGQALWADG</sequence>
<dbReference type="Proteomes" id="UP000316429">
    <property type="component" value="Unassembled WGS sequence"/>
</dbReference>
<dbReference type="InterPro" id="IPR000847">
    <property type="entry name" value="LysR_HTH_N"/>
</dbReference>
<dbReference type="AlphaFoldDB" id="A0A504TUD6"/>
<dbReference type="Pfam" id="PF03466">
    <property type="entry name" value="LysR_substrate"/>
    <property type="match status" value="1"/>
</dbReference>
<dbReference type="GO" id="GO:0003677">
    <property type="term" value="F:DNA binding"/>
    <property type="evidence" value="ECO:0007669"/>
    <property type="project" value="UniProtKB-KW"/>
</dbReference>
<dbReference type="GO" id="GO:2000142">
    <property type="term" value="P:regulation of DNA-templated transcription initiation"/>
    <property type="evidence" value="ECO:0007669"/>
    <property type="project" value="TreeGrafter"/>
</dbReference>
<dbReference type="SUPFAM" id="SSF46785">
    <property type="entry name" value="Winged helix' DNA-binding domain"/>
    <property type="match status" value="1"/>
</dbReference>
<dbReference type="InterPro" id="IPR036390">
    <property type="entry name" value="WH_DNA-bd_sf"/>
</dbReference>
<dbReference type="RefSeq" id="WP_140831874.1">
    <property type="nucleotide sequence ID" value="NZ_VFYP01000006.1"/>
</dbReference>
<keyword evidence="3" id="KW-0238">DNA-binding</keyword>
<dbReference type="PRINTS" id="PR00039">
    <property type="entry name" value="HTHLYSR"/>
</dbReference>
<dbReference type="PROSITE" id="PS50931">
    <property type="entry name" value="HTH_LYSR"/>
    <property type="match status" value="1"/>
</dbReference>
<evidence type="ECO:0000256" key="5">
    <source>
        <dbReference type="ARBA" id="ARBA00023163"/>
    </source>
</evidence>
<dbReference type="Pfam" id="PF00126">
    <property type="entry name" value="HTH_1"/>
    <property type="match status" value="1"/>
</dbReference>
<dbReference type="Gene3D" id="3.40.190.290">
    <property type="match status" value="1"/>
</dbReference>
<dbReference type="PANTHER" id="PTHR30293:SF0">
    <property type="entry name" value="NITROGEN ASSIMILATION REGULATORY PROTEIN NAC"/>
    <property type="match status" value="1"/>
</dbReference>
<dbReference type="EMBL" id="VFYP01000006">
    <property type="protein sequence ID" value="TPP05010.1"/>
    <property type="molecule type" value="Genomic_DNA"/>
</dbReference>
<keyword evidence="11" id="KW-1185">Reference proteome</keyword>
<evidence type="ECO:0000256" key="1">
    <source>
        <dbReference type="ARBA" id="ARBA00009437"/>
    </source>
</evidence>
<dbReference type="GO" id="GO:0003700">
    <property type="term" value="F:DNA-binding transcription factor activity"/>
    <property type="evidence" value="ECO:0007669"/>
    <property type="project" value="InterPro"/>
</dbReference>
<proteinExistence type="inferred from homology"/>
<comment type="caution">
    <text evidence="10">The sequence shown here is derived from an EMBL/GenBank/DDBJ whole genome shotgun (WGS) entry which is preliminary data.</text>
</comment>